<sequence length="114" mass="12832">MIKTVVVFCLALFSINFASASDVDSRDSFYTLDKVKIESFGYDSGGATSGYIRLKLSGVPAGMYSYYHLKKSNDALLYIFTVYTQKKSLHVEYDYNNYSNANAYRPITAINTID</sequence>
<evidence type="ECO:0000256" key="1">
    <source>
        <dbReference type="SAM" id="SignalP"/>
    </source>
</evidence>
<feature type="chain" id="PRO_5008278746" description="Secreted protein" evidence="1">
    <location>
        <begin position="21"/>
        <end position="114"/>
    </location>
</feature>
<evidence type="ECO:0000313" key="3">
    <source>
        <dbReference type="Proteomes" id="UP000094023"/>
    </source>
</evidence>
<evidence type="ECO:0000313" key="2">
    <source>
        <dbReference type="EMBL" id="OAT22577.1"/>
    </source>
</evidence>
<reference evidence="2 3" key="1">
    <citation type="submission" date="2016-04" db="EMBL/GenBank/DDBJ databases">
        <title>ATOL: Assembling a taxonomically balanced genome-scale reconstruction of the evolutionary history of the Enterobacteriaceae.</title>
        <authorList>
            <person name="Plunkett G.III."/>
            <person name="Neeno-Eckwall E.C."/>
            <person name="Glasner J.D."/>
            <person name="Perna N.T."/>
        </authorList>
    </citation>
    <scope>NUCLEOTIDE SEQUENCE [LARGE SCALE GENOMIC DNA]</scope>
    <source>
        <strain evidence="2 3">ATCC 19692</strain>
    </source>
</reference>
<comment type="caution">
    <text evidence="2">The sequence shown here is derived from an EMBL/GenBank/DDBJ whole genome shotgun (WGS) entry which is preliminary data.</text>
</comment>
<dbReference type="AlphaFoldDB" id="A0A198FCI2"/>
<dbReference type="Proteomes" id="UP000094023">
    <property type="component" value="Unassembled WGS sequence"/>
</dbReference>
<accession>A0A198FCI2</accession>
<dbReference type="RefSeq" id="WP_066752809.1">
    <property type="nucleotide sequence ID" value="NZ_LXEN01000150.1"/>
</dbReference>
<gene>
    <name evidence="2" type="ORF">M983_2990</name>
</gene>
<keyword evidence="1" id="KW-0732">Signal</keyword>
<name>A0A198FCI2_9GAMM</name>
<feature type="signal peptide" evidence="1">
    <location>
        <begin position="1"/>
        <end position="20"/>
    </location>
</feature>
<dbReference type="EMBL" id="LXEN01000150">
    <property type="protein sequence ID" value="OAT22577.1"/>
    <property type="molecule type" value="Genomic_DNA"/>
</dbReference>
<proteinExistence type="predicted"/>
<dbReference type="STRING" id="1354337.M983_2990"/>
<evidence type="ECO:0008006" key="4">
    <source>
        <dbReference type="Google" id="ProtNLM"/>
    </source>
</evidence>
<protein>
    <recommendedName>
        <fullName evidence="4">Secreted protein</fullName>
    </recommendedName>
</protein>
<keyword evidence="3" id="KW-1185">Reference proteome</keyword>
<organism evidence="2 3">
    <name type="scientific">Proteus myxofaciens ATCC 19692</name>
    <dbReference type="NCBI Taxonomy" id="1354337"/>
    <lineage>
        <taxon>Bacteria</taxon>
        <taxon>Pseudomonadati</taxon>
        <taxon>Pseudomonadota</taxon>
        <taxon>Gammaproteobacteria</taxon>
        <taxon>Enterobacterales</taxon>
        <taxon>Morganellaceae</taxon>
        <taxon>Proteus</taxon>
    </lineage>
</organism>